<sequence length="117" mass="12109">MAGKFEAFVDQDSFFRFRLLAPDGTIMAVSGPFDSKSSLAAGITAVRECAGTGLVTDLCPAGTAARQAPAAVPASAAATVQDDCDDRRVPASTHTSSLSPGPRRQGSRPRWITAAAR</sequence>
<dbReference type="InterPro" id="IPR010879">
    <property type="entry name" value="DUF1508"/>
</dbReference>
<reference evidence="3 4" key="1">
    <citation type="submission" date="2023-07" db="EMBL/GenBank/DDBJ databases">
        <title>Comparative genomics of wheat-associated soil bacteria to identify genetic determinants of phenazine resistance.</title>
        <authorList>
            <person name="Mouncey N."/>
        </authorList>
    </citation>
    <scope>NUCLEOTIDE SEQUENCE [LARGE SCALE GENOMIC DNA]</scope>
    <source>
        <strain evidence="3 4">W1I3</strain>
    </source>
</reference>
<dbReference type="Gene3D" id="2.30.29.80">
    <property type="match status" value="1"/>
</dbReference>
<evidence type="ECO:0000256" key="1">
    <source>
        <dbReference type="SAM" id="MobiDB-lite"/>
    </source>
</evidence>
<keyword evidence="4" id="KW-1185">Reference proteome</keyword>
<feature type="compositionally biased region" description="Low complexity" evidence="1">
    <location>
        <begin position="96"/>
        <end position="110"/>
    </location>
</feature>
<evidence type="ECO:0000313" key="4">
    <source>
        <dbReference type="Proteomes" id="UP001236806"/>
    </source>
</evidence>
<gene>
    <name evidence="3" type="ORF">QFZ36_003200</name>
</gene>
<dbReference type="InterPro" id="IPR036913">
    <property type="entry name" value="YegP-like_sf"/>
</dbReference>
<evidence type="ECO:0000313" key="3">
    <source>
        <dbReference type="EMBL" id="MDQ0675639.1"/>
    </source>
</evidence>
<proteinExistence type="predicted"/>
<dbReference type="Proteomes" id="UP001236806">
    <property type="component" value="Unassembled WGS sequence"/>
</dbReference>
<comment type="caution">
    <text evidence="3">The sequence shown here is derived from an EMBL/GenBank/DDBJ whole genome shotgun (WGS) entry which is preliminary data.</text>
</comment>
<dbReference type="Pfam" id="PF07411">
    <property type="entry name" value="DUF1508"/>
    <property type="match status" value="1"/>
</dbReference>
<dbReference type="EMBL" id="JAUSXB010000001">
    <property type="protein sequence ID" value="MDQ0675639.1"/>
    <property type="molecule type" value="Genomic_DNA"/>
</dbReference>
<organism evidence="3 4">
    <name type="scientific">Pseudarthrobacter siccitolerans</name>
    <dbReference type="NCBI Taxonomy" id="861266"/>
    <lineage>
        <taxon>Bacteria</taxon>
        <taxon>Bacillati</taxon>
        <taxon>Actinomycetota</taxon>
        <taxon>Actinomycetes</taxon>
        <taxon>Micrococcales</taxon>
        <taxon>Micrococcaceae</taxon>
        <taxon>Pseudarthrobacter</taxon>
    </lineage>
</organism>
<name>A0ABU0PNV1_9MICC</name>
<dbReference type="SUPFAM" id="SSF160113">
    <property type="entry name" value="YegP-like"/>
    <property type="match status" value="1"/>
</dbReference>
<dbReference type="RefSeq" id="WP_306637891.1">
    <property type="nucleotide sequence ID" value="NZ_JAUSXB010000001.1"/>
</dbReference>
<protein>
    <submittedName>
        <fullName evidence="3">Uncharacterized protein YegP (UPF0339 family)</fullName>
    </submittedName>
</protein>
<feature type="region of interest" description="Disordered" evidence="1">
    <location>
        <begin position="70"/>
        <end position="117"/>
    </location>
</feature>
<evidence type="ECO:0000259" key="2">
    <source>
        <dbReference type="Pfam" id="PF07411"/>
    </source>
</evidence>
<accession>A0ABU0PNV1</accession>
<feature type="domain" description="DUF1508" evidence="2">
    <location>
        <begin position="12"/>
        <end position="55"/>
    </location>
</feature>